<evidence type="ECO:0000256" key="5">
    <source>
        <dbReference type="ARBA" id="ARBA00023136"/>
    </source>
</evidence>
<protein>
    <recommendedName>
        <fullName evidence="6">Lipopolysaccharide export system protein LptC</fullName>
    </recommendedName>
</protein>
<proteinExistence type="inferred from homology"/>
<keyword evidence="4 6" id="KW-1133">Transmembrane helix</keyword>
<comment type="subcellular location">
    <subcellularLocation>
        <location evidence="6">Cell inner membrane</location>
        <topology evidence="6">Single-pass membrane protein</topology>
    </subcellularLocation>
</comment>
<accession>A0ABX0AC78</accession>
<comment type="subunit">
    <text evidence="6">Component of the lipopolysaccharide transport and assembly complex. Interacts with LptA and the LptBFG transporter complex.</text>
</comment>
<dbReference type="EMBL" id="QOVG01000006">
    <property type="protein sequence ID" value="NDK39164.1"/>
    <property type="molecule type" value="Genomic_DNA"/>
</dbReference>
<gene>
    <name evidence="6 7" type="primary">lptC</name>
    <name evidence="7" type="ORF">DT603_09955</name>
</gene>
<evidence type="ECO:0000313" key="7">
    <source>
        <dbReference type="EMBL" id="NDK39164.1"/>
    </source>
</evidence>
<dbReference type="InterPro" id="IPR052363">
    <property type="entry name" value="LPS_export_LptC"/>
</dbReference>
<dbReference type="PANTHER" id="PTHR37481">
    <property type="entry name" value="LIPOPOLYSACCHARIDE EXPORT SYSTEM PROTEIN LPTC"/>
    <property type="match status" value="1"/>
</dbReference>
<dbReference type="NCBIfam" id="TIGR04409">
    <property type="entry name" value="LptC_YrbK"/>
    <property type="match status" value="1"/>
</dbReference>
<dbReference type="InterPro" id="IPR026265">
    <property type="entry name" value="LptC"/>
</dbReference>
<organism evidence="7 8">
    <name type="scientific">Pseudoxanthomonas gei</name>
    <dbReference type="NCBI Taxonomy" id="1383030"/>
    <lineage>
        <taxon>Bacteria</taxon>
        <taxon>Pseudomonadati</taxon>
        <taxon>Pseudomonadota</taxon>
        <taxon>Gammaproteobacteria</taxon>
        <taxon>Lysobacterales</taxon>
        <taxon>Lysobacteraceae</taxon>
        <taxon>Pseudoxanthomonas</taxon>
    </lineage>
</organism>
<dbReference type="PANTHER" id="PTHR37481:SF1">
    <property type="entry name" value="LIPOPOLYSACCHARIDE EXPORT SYSTEM PROTEIN LPTC"/>
    <property type="match status" value="1"/>
</dbReference>
<dbReference type="Pfam" id="PF06835">
    <property type="entry name" value="LptC"/>
    <property type="match status" value="1"/>
</dbReference>
<dbReference type="Gene3D" id="2.60.450.10">
    <property type="entry name" value="Lipopolysaccharide (LPS) transport protein A like domain"/>
    <property type="match status" value="1"/>
</dbReference>
<dbReference type="HAMAP" id="MF_01915">
    <property type="entry name" value="LPS_assembly_LptC"/>
    <property type="match status" value="1"/>
</dbReference>
<comment type="function">
    <text evidence="6">Involved in the assembly of lipopolysaccharide (LPS). Required for the translocation of LPS from the inner membrane to the outer membrane. Facilitates the transfer of LPS from the inner membrane to the periplasmic protein LptA. Could be a docking site for LptA.</text>
</comment>
<evidence type="ECO:0000256" key="4">
    <source>
        <dbReference type="ARBA" id="ARBA00022989"/>
    </source>
</evidence>
<comment type="similarity">
    <text evidence="6">Belongs to the LptC family.</text>
</comment>
<keyword evidence="3 6" id="KW-0812">Transmembrane</keyword>
<dbReference type="Proteomes" id="UP001429354">
    <property type="component" value="Unassembled WGS sequence"/>
</dbReference>
<reference evidence="7 8" key="1">
    <citation type="submission" date="2018-07" db="EMBL/GenBank/DDBJ databases">
        <title>Whole genome Sequencing of Pseudoxanthomonas gei KCTC 32298 (T).</title>
        <authorList>
            <person name="Kumar S."/>
            <person name="Bansal K."/>
            <person name="Kaur A."/>
            <person name="Patil P."/>
            <person name="Sharma S."/>
            <person name="Patil P.B."/>
        </authorList>
    </citation>
    <scope>NUCLEOTIDE SEQUENCE [LARGE SCALE GENOMIC DNA]</scope>
    <source>
        <strain evidence="7 8">KCTC 32298</strain>
    </source>
</reference>
<keyword evidence="5 6" id="KW-0472">Membrane</keyword>
<comment type="caution">
    <text evidence="7">The sequence shown here is derived from an EMBL/GenBank/DDBJ whole genome shotgun (WGS) entry which is preliminary data.</text>
</comment>
<keyword evidence="2 6" id="KW-0997">Cell inner membrane</keyword>
<keyword evidence="8" id="KW-1185">Reference proteome</keyword>
<keyword evidence="1 6" id="KW-1003">Cell membrane</keyword>
<dbReference type="RefSeq" id="WP_162349745.1">
    <property type="nucleotide sequence ID" value="NZ_QOVG01000006.1"/>
</dbReference>
<evidence type="ECO:0000313" key="8">
    <source>
        <dbReference type="Proteomes" id="UP001429354"/>
    </source>
</evidence>
<evidence type="ECO:0000256" key="6">
    <source>
        <dbReference type="HAMAP-Rule" id="MF_01915"/>
    </source>
</evidence>
<evidence type="ECO:0000256" key="2">
    <source>
        <dbReference type="ARBA" id="ARBA00022519"/>
    </source>
</evidence>
<sequence>MSWRMMLGLVLLVAAVFSGWSAWKQRNVPEPDTSVVERSDYLMRDFEMISLDDEGKESMTLRAPEMQRDPKDETFTITTPLFLLPDSDGQHWEMRAKSGWVSAKGDELRLTGDVRGTSPQQAAVPSTFDTQRLNVFPRKNLASTDASVTITRPGSILSGVGFETNTKTKHYTFKSQVKTRYEPNSAR</sequence>
<name>A0ABX0AC78_9GAMM</name>
<evidence type="ECO:0000256" key="3">
    <source>
        <dbReference type="ARBA" id="ARBA00022692"/>
    </source>
</evidence>
<evidence type="ECO:0000256" key="1">
    <source>
        <dbReference type="ARBA" id="ARBA00022475"/>
    </source>
</evidence>
<dbReference type="InterPro" id="IPR010664">
    <property type="entry name" value="LipoPS_assembly_LptC-rel"/>
</dbReference>